<dbReference type="Proteomes" id="UP000192726">
    <property type="component" value="Chromosome"/>
</dbReference>
<keyword evidence="1" id="KW-0732">Signal</keyword>
<accession>A0A1V0TWM5</accession>
<keyword evidence="3" id="KW-1185">Reference proteome</keyword>
<dbReference type="STRING" id="553510.B1H19_25515"/>
<proteinExistence type="predicted"/>
<sequence>MKARIAAGVAGILLALGSAGAASASAALPYYNTAHRCVHHTTAYCGWTHHKKPINKTETAKCRDNTHSYSRHSSGTCSHHRGVAIWWK</sequence>
<dbReference type="EMBL" id="CP020569">
    <property type="protein sequence ID" value="ARF57082.1"/>
    <property type="molecule type" value="Genomic_DNA"/>
</dbReference>
<evidence type="ECO:0008006" key="4">
    <source>
        <dbReference type="Google" id="ProtNLM"/>
    </source>
</evidence>
<evidence type="ECO:0000313" key="3">
    <source>
        <dbReference type="Proteomes" id="UP000192726"/>
    </source>
</evidence>
<dbReference type="Pfam" id="PF12587">
    <property type="entry name" value="DUF3761"/>
    <property type="match status" value="1"/>
</dbReference>
<feature type="chain" id="PRO_5012685554" description="DUF3761 domain-containing protein" evidence="1">
    <location>
        <begin position="22"/>
        <end position="88"/>
    </location>
</feature>
<gene>
    <name evidence="2" type="ORF">B1H19_25515</name>
</gene>
<dbReference type="KEGG" id="sgv:B1H19_25515"/>
<organism evidence="2 3">
    <name type="scientific">Streptomyces gilvosporeus</name>
    <dbReference type="NCBI Taxonomy" id="553510"/>
    <lineage>
        <taxon>Bacteria</taxon>
        <taxon>Bacillati</taxon>
        <taxon>Actinomycetota</taxon>
        <taxon>Actinomycetes</taxon>
        <taxon>Kitasatosporales</taxon>
        <taxon>Streptomycetaceae</taxon>
        <taxon>Streptomyces</taxon>
    </lineage>
</organism>
<evidence type="ECO:0000256" key="1">
    <source>
        <dbReference type="SAM" id="SignalP"/>
    </source>
</evidence>
<dbReference type="AlphaFoldDB" id="A0A1V0TWM5"/>
<name>A0A1V0TWM5_9ACTN</name>
<dbReference type="InterPro" id="IPR022236">
    <property type="entry name" value="DUF3761"/>
</dbReference>
<dbReference type="RefSeq" id="WP_083107095.1">
    <property type="nucleotide sequence ID" value="NZ_CP020569.1"/>
</dbReference>
<evidence type="ECO:0000313" key="2">
    <source>
        <dbReference type="EMBL" id="ARF57082.1"/>
    </source>
</evidence>
<feature type="signal peptide" evidence="1">
    <location>
        <begin position="1"/>
        <end position="21"/>
    </location>
</feature>
<reference evidence="2 3" key="1">
    <citation type="submission" date="2017-04" db="EMBL/GenBank/DDBJ databases">
        <title>Complete Genome Sequence of Streptomyces gilvosporeus F607, a Capable Producer of Natamycin.</title>
        <authorList>
            <person name="Zong G."/>
            <person name="Zhong C."/>
            <person name="Fu J."/>
            <person name="Qin R."/>
            <person name="Cao G."/>
        </authorList>
    </citation>
    <scope>NUCLEOTIDE SEQUENCE [LARGE SCALE GENOMIC DNA]</scope>
    <source>
        <strain evidence="2 3">F607</strain>
    </source>
</reference>
<protein>
    <recommendedName>
        <fullName evidence="4">DUF3761 domain-containing protein</fullName>
    </recommendedName>
</protein>